<proteinExistence type="predicted"/>
<dbReference type="SMART" id="SM00382">
    <property type="entry name" value="AAA"/>
    <property type="match status" value="1"/>
</dbReference>
<dbReference type="InterPro" id="IPR024096">
    <property type="entry name" value="NO_sig/Golgi_transp_ligand-bd"/>
</dbReference>
<dbReference type="SUPFAM" id="SSF46689">
    <property type="entry name" value="Homeodomain-like"/>
    <property type="match status" value="1"/>
</dbReference>
<dbReference type="InterPro" id="IPR004096">
    <property type="entry name" value="V4R"/>
</dbReference>
<dbReference type="InterPro" id="IPR009057">
    <property type="entry name" value="Homeodomain-like_sf"/>
</dbReference>
<dbReference type="InterPro" id="IPR027417">
    <property type="entry name" value="P-loop_NTPase"/>
</dbReference>
<protein>
    <submittedName>
        <fullName evidence="8">AAA domain-containing protein</fullName>
    </submittedName>
</protein>
<dbReference type="Gene3D" id="1.10.10.60">
    <property type="entry name" value="Homeodomain-like"/>
    <property type="match status" value="1"/>
</dbReference>
<dbReference type="Pfam" id="PF02830">
    <property type="entry name" value="V4R"/>
    <property type="match status" value="1"/>
</dbReference>
<dbReference type="Pfam" id="PF00158">
    <property type="entry name" value="Sigma54_activat"/>
    <property type="match status" value="1"/>
</dbReference>
<evidence type="ECO:0000259" key="7">
    <source>
        <dbReference type="PROSITE" id="PS50045"/>
    </source>
</evidence>
<evidence type="ECO:0000256" key="1">
    <source>
        <dbReference type="ARBA" id="ARBA00022741"/>
    </source>
</evidence>
<dbReference type="SUPFAM" id="SSF52540">
    <property type="entry name" value="P-loop containing nucleoside triphosphate hydrolases"/>
    <property type="match status" value="1"/>
</dbReference>
<name>A0A643FEA9_IDEDE</name>
<reference evidence="8 9" key="1">
    <citation type="submission" date="2019-09" db="EMBL/GenBank/DDBJ databases">
        <title>Draft genome sequences of 48 bacterial type strains from the CCUG.</title>
        <authorList>
            <person name="Tunovic T."/>
            <person name="Pineiro-Iglesias B."/>
            <person name="Unosson C."/>
            <person name="Inganas E."/>
            <person name="Ohlen M."/>
            <person name="Cardew S."/>
            <person name="Jensie-Markopoulos S."/>
            <person name="Salva-Serra F."/>
            <person name="Jaen-Luchoro D."/>
            <person name="Karlsson R."/>
            <person name="Svensson-Stadler L."/>
            <person name="Chun J."/>
            <person name="Moore E."/>
        </authorList>
    </citation>
    <scope>NUCLEOTIDE SEQUENCE [LARGE SCALE GENOMIC DNA]</scope>
    <source>
        <strain evidence="8 9">CCUG 30977</strain>
    </source>
</reference>
<evidence type="ECO:0000313" key="8">
    <source>
        <dbReference type="EMBL" id="KAB0583946.1"/>
    </source>
</evidence>
<evidence type="ECO:0000256" key="6">
    <source>
        <dbReference type="SAM" id="MobiDB-lite"/>
    </source>
</evidence>
<evidence type="ECO:0000256" key="3">
    <source>
        <dbReference type="ARBA" id="ARBA00023015"/>
    </source>
</evidence>
<dbReference type="InterPro" id="IPR010523">
    <property type="entry name" value="XylR_N"/>
</dbReference>
<dbReference type="InterPro" id="IPR002197">
    <property type="entry name" value="HTH_Fis"/>
</dbReference>
<evidence type="ECO:0000256" key="4">
    <source>
        <dbReference type="ARBA" id="ARBA00023125"/>
    </source>
</evidence>
<dbReference type="GO" id="GO:0005524">
    <property type="term" value="F:ATP binding"/>
    <property type="evidence" value="ECO:0007669"/>
    <property type="project" value="UniProtKB-KW"/>
</dbReference>
<evidence type="ECO:0000256" key="2">
    <source>
        <dbReference type="ARBA" id="ARBA00022840"/>
    </source>
</evidence>
<keyword evidence="5" id="KW-0804">Transcription</keyword>
<dbReference type="InterPro" id="IPR058031">
    <property type="entry name" value="AAA_lid_NorR"/>
</dbReference>
<gene>
    <name evidence="8" type="ORF">F7Q92_05595</name>
</gene>
<keyword evidence="4" id="KW-0238">DNA-binding</keyword>
<dbReference type="InterPro" id="IPR025943">
    <property type="entry name" value="Sigma_54_int_dom_ATP-bd_2"/>
</dbReference>
<dbReference type="Gene3D" id="3.40.50.300">
    <property type="entry name" value="P-loop containing nucleotide triphosphate hydrolases"/>
    <property type="match status" value="1"/>
</dbReference>
<evidence type="ECO:0000313" key="9">
    <source>
        <dbReference type="Proteomes" id="UP000430120"/>
    </source>
</evidence>
<dbReference type="CDD" id="cd00009">
    <property type="entry name" value="AAA"/>
    <property type="match status" value="1"/>
</dbReference>
<dbReference type="PRINTS" id="PR01590">
    <property type="entry name" value="HTHFIS"/>
</dbReference>
<keyword evidence="1" id="KW-0547">Nucleotide-binding</keyword>
<dbReference type="EMBL" id="VZPB01000009">
    <property type="protein sequence ID" value="KAB0583946.1"/>
    <property type="molecule type" value="Genomic_DNA"/>
</dbReference>
<dbReference type="Gene3D" id="1.10.8.60">
    <property type="match status" value="1"/>
</dbReference>
<keyword evidence="3" id="KW-0805">Transcription regulation</keyword>
<dbReference type="Pfam" id="PF06505">
    <property type="entry name" value="XylR_N"/>
    <property type="match status" value="1"/>
</dbReference>
<accession>A0A643FEA9</accession>
<dbReference type="InterPro" id="IPR003593">
    <property type="entry name" value="AAA+_ATPase"/>
</dbReference>
<keyword evidence="2" id="KW-0067">ATP-binding</keyword>
<dbReference type="Gene3D" id="3.30.1380.20">
    <property type="entry name" value="Trafficking protein particle complex subunit 3"/>
    <property type="match status" value="1"/>
</dbReference>
<feature type="region of interest" description="Disordered" evidence="6">
    <location>
        <begin position="1"/>
        <end position="23"/>
    </location>
</feature>
<dbReference type="Proteomes" id="UP000430120">
    <property type="component" value="Unassembled WGS sequence"/>
</dbReference>
<dbReference type="PROSITE" id="PS00675">
    <property type="entry name" value="SIGMA54_INTERACT_1"/>
    <property type="match status" value="1"/>
</dbReference>
<organism evidence="8 9">
    <name type="scientific">Ideonella dechloratans</name>
    <dbReference type="NCBI Taxonomy" id="36863"/>
    <lineage>
        <taxon>Bacteria</taxon>
        <taxon>Pseudomonadati</taxon>
        <taxon>Pseudomonadota</taxon>
        <taxon>Betaproteobacteria</taxon>
        <taxon>Burkholderiales</taxon>
        <taxon>Sphaerotilaceae</taxon>
        <taxon>Ideonella</taxon>
    </lineage>
</organism>
<dbReference type="AlphaFoldDB" id="A0A643FEA9"/>
<dbReference type="PANTHER" id="PTHR32071:SF117">
    <property type="entry name" value="PTS-DEPENDENT DIHYDROXYACETONE KINASE OPERON REGULATORY PROTEIN-RELATED"/>
    <property type="match status" value="1"/>
</dbReference>
<dbReference type="SMART" id="SM00989">
    <property type="entry name" value="V4R"/>
    <property type="match status" value="1"/>
</dbReference>
<dbReference type="PANTHER" id="PTHR32071">
    <property type="entry name" value="TRANSCRIPTIONAL REGULATORY PROTEIN"/>
    <property type="match status" value="1"/>
</dbReference>
<dbReference type="PROSITE" id="PS50045">
    <property type="entry name" value="SIGMA54_INTERACT_4"/>
    <property type="match status" value="1"/>
</dbReference>
<dbReference type="Pfam" id="PF02954">
    <property type="entry name" value="HTH_8"/>
    <property type="match status" value="1"/>
</dbReference>
<dbReference type="Pfam" id="PF25601">
    <property type="entry name" value="AAA_lid_14"/>
    <property type="match status" value="1"/>
</dbReference>
<dbReference type="OrthoDB" id="9761705at2"/>
<dbReference type="GO" id="GO:0043565">
    <property type="term" value="F:sequence-specific DNA binding"/>
    <property type="evidence" value="ECO:0007669"/>
    <property type="project" value="InterPro"/>
</dbReference>
<dbReference type="GO" id="GO:0006355">
    <property type="term" value="P:regulation of DNA-templated transcription"/>
    <property type="evidence" value="ECO:0007669"/>
    <property type="project" value="InterPro"/>
</dbReference>
<dbReference type="FunFam" id="3.40.50.300:FF:000006">
    <property type="entry name" value="DNA-binding transcriptional regulator NtrC"/>
    <property type="match status" value="1"/>
</dbReference>
<keyword evidence="9" id="KW-1185">Reference proteome</keyword>
<dbReference type="SUPFAM" id="SSF111126">
    <property type="entry name" value="Ligand-binding domain in the NO signalling and Golgi transport"/>
    <property type="match status" value="1"/>
</dbReference>
<dbReference type="InterPro" id="IPR025662">
    <property type="entry name" value="Sigma_54_int_dom_ATP-bd_1"/>
</dbReference>
<dbReference type="InterPro" id="IPR002078">
    <property type="entry name" value="Sigma_54_int"/>
</dbReference>
<sequence>MSRKSRDLRDRDGDNVAAPKNRLPTDDDLRRLLRFSPESGAIWLGEHRMVLMDTQALSALRRDLLGSVGPEHTRRLLTRMGYACGLRDAEFARRRRPDMAPEEVFQVGPQLHMLEGAARVSQQSLEMNMRTGQYHGRYRWDDSWEAHAHRQLFGPADEPVCWTLLGYASGYTSAFMGRLILFKEVQCAACGADHCLIEGRPIEDWPDGEQHRTYFEDDSLLDKIEALSRQVEALTTTEPDAQAGMLVGNSPAFQRAHDLLRRAAATQVSVLLTGETGVGKERFARALHTLSDRAGGPFVAVNCAALPAELIEAELFCVEKGAYTGAHATRAGRFERADGGTLFLDEVGDMPLPAQAKLLRVLQEGEVERLGSEQPRKVNVRLVAATNVDLEAAVAAGRFRRDLLYRLNVYPIAIPALRERTADIAPLAQHLLERYAAQHHKRLLGFSDRAMAALLAHDWPGNVRELENLVERGVILALPGGSIDVEHLFPNFRDTGSAALDPQGRLAAAPSDSERALCARILDSGLALDTLEEQLLNLAVERAQGNLSGAARLLQLTRPQLAYRLKRRQSGEAPAPAEES</sequence>
<dbReference type="PROSITE" id="PS00676">
    <property type="entry name" value="SIGMA54_INTERACT_2"/>
    <property type="match status" value="1"/>
</dbReference>
<comment type="caution">
    <text evidence="8">The sequence shown here is derived from an EMBL/GenBank/DDBJ whole genome shotgun (WGS) entry which is preliminary data.</text>
</comment>
<feature type="domain" description="Sigma-54 factor interaction" evidence="7">
    <location>
        <begin position="246"/>
        <end position="475"/>
    </location>
</feature>
<dbReference type="InterPro" id="IPR025944">
    <property type="entry name" value="Sigma_54_int_dom_CS"/>
</dbReference>
<dbReference type="PROSITE" id="PS00688">
    <property type="entry name" value="SIGMA54_INTERACT_3"/>
    <property type="match status" value="1"/>
</dbReference>
<feature type="compositionally biased region" description="Basic and acidic residues" evidence="6">
    <location>
        <begin position="1"/>
        <end position="14"/>
    </location>
</feature>
<evidence type="ECO:0000256" key="5">
    <source>
        <dbReference type="ARBA" id="ARBA00023163"/>
    </source>
</evidence>